<dbReference type="PANTHER" id="PTHR21661:SF35">
    <property type="entry name" value="EPOXIDE HYDROLASE"/>
    <property type="match status" value="1"/>
</dbReference>
<keyword evidence="6" id="KW-0256">Endoplasmic reticulum</keyword>
<comment type="similarity">
    <text evidence="3 6">Belongs to the peptidase S33 family.</text>
</comment>
<keyword evidence="5 6" id="KW-0378">Hydrolase</keyword>
<accession>A0A0B2VCM0</accession>
<evidence type="ECO:0000256" key="8">
    <source>
        <dbReference type="SAM" id="Phobius"/>
    </source>
</evidence>
<dbReference type="PANTHER" id="PTHR21661">
    <property type="entry name" value="EPOXIDE HYDROLASE 1-RELATED"/>
    <property type="match status" value="1"/>
</dbReference>
<dbReference type="OrthoDB" id="7130006at2759"/>
<comment type="subcellular location">
    <subcellularLocation>
        <location evidence="6">Endoplasmic reticulum membrane</location>
    </subcellularLocation>
    <subcellularLocation>
        <location evidence="2">Microsome membrane</location>
        <topology evidence="2">Single-pass membrane protein</topology>
    </subcellularLocation>
</comment>
<dbReference type="InterPro" id="IPR000639">
    <property type="entry name" value="Epox_hydrolase-like"/>
</dbReference>
<reference evidence="10 11" key="1">
    <citation type="submission" date="2014-11" db="EMBL/GenBank/DDBJ databases">
        <title>Genetic blueprint of the zoonotic pathogen Toxocara canis.</title>
        <authorList>
            <person name="Zhu X.-Q."/>
            <person name="Korhonen P.K."/>
            <person name="Cai H."/>
            <person name="Young N.D."/>
            <person name="Nejsum P."/>
            <person name="von Samson-Himmelstjerna G."/>
            <person name="Boag P.R."/>
            <person name="Tan P."/>
            <person name="Li Q."/>
            <person name="Min J."/>
            <person name="Yang Y."/>
            <person name="Wang X."/>
            <person name="Fang X."/>
            <person name="Hall R.S."/>
            <person name="Hofmann A."/>
            <person name="Sternberg P.W."/>
            <person name="Jex A.R."/>
            <person name="Gasser R.B."/>
        </authorList>
    </citation>
    <scope>NUCLEOTIDE SEQUENCE [LARGE SCALE GENOMIC DNA]</scope>
    <source>
        <strain evidence="10">PN_DK_2014</strain>
    </source>
</reference>
<name>A0A0B2VCM0_TOXCA</name>
<keyword evidence="4 6" id="KW-0058">Aromatic hydrocarbons catabolism</keyword>
<protein>
    <recommendedName>
        <fullName evidence="6">Epoxide hydrolase</fullName>
        <ecNumber evidence="6">3.3.2.9</ecNumber>
    </recommendedName>
</protein>
<feature type="domain" description="Epoxide hydrolase N-terminal" evidence="9">
    <location>
        <begin position="53"/>
        <end position="161"/>
    </location>
</feature>
<gene>
    <name evidence="10" type="primary">EPHX1</name>
    <name evidence="10" type="ORF">Tcan_03441</name>
</gene>
<evidence type="ECO:0000256" key="1">
    <source>
        <dbReference type="ARBA" id="ARBA00000221"/>
    </source>
</evidence>
<keyword evidence="8" id="KW-1133">Transmembrane helix</keyword>
<evidence type="ECO:0000313" key="11">
    <source>
        <dbReference type="Proteomes" id="UP000031036"/>
    </source>
</evidence>
<dbReference type="Pfam" id="PF06441">
    <property type="entry name" value="EHN"/>
    <property type="match status" value="1"/>
</dbReference>
<dbReference type="GO" id="GO:0005789">
    <property type="term" value="C:endoplasmic reticulum membrane"/>
    <property type="evidence" value="ECO:0007669"/>
    <property type="project" value="UniProtKB-SubCell"/>
</dbReference>
<evidence type="ECO:0000259" key="9">
    <source>
        <dbReference type="Pfam" id="PF06441"/>
    </source>
</evidence>
<keyword evidence="11" id="KW-1185">Reference proteome</keyword>
<evidence type="ECO:0000313" key="10">
    <source>
        <dbReference type="EMBL" id="KHN79197.1"/>
    </source>
</evidence>
<feature type="active site" description="Proton acceptor" evidence="7">
    <location>
        <position position="435"/>
    </location>
</feature>
<dbReference type="PIRSF" id="PIRSF001112">
    <property type="entry name" value="Epoxide_hydrolase"/>
    <property type="match status" value="1"/>
</dbReference>
<dbReference type="InterPro" id="IPR029058">
    <property type="entry name" value="AB_hydrolase_fold"/>
</dbReference>
<dbReference type="Gene3D" id="3.40.50.1820">
    <property type="entry name" value="alpha/beta hydrolase"/>
    <property type="match status" value="1"/>
</dbReference>
<comment type="caution">
    <text evidence="10">The sequence shown here is derived from an EMBL/GenBank/DDBJ whole genome shotgun (WGS) entry which is preliminary data.</text>
</comment>
<dbReference type="OMA" id="WVKQKYH"/>
<keyword evidence="6 8" id="KW-0472">Membrane</keyword>
<dbReference type="Proteomes" id="UP000031036">
    <property type="component" value="Unassembled WGS sequence"/>
</dbReference>
<dbReference type="InterPro" id="IPR016292">
    <property type="entry name" value="Epoxide_hydrolase"/>
</dbReference>
<proteinExistence type="inferred from homology"/>
<evidence type="ECO:0000256" key="5">
    <source>
        <dbReference type="ARBA" id="ARBA00022801"/>
    </source>
</evidence>
<dbReference type="EC" id="3.3.2.9" evidence="6"/>
<evidence type="ECO:0000256" key="6">
    <source>
        <dbReference type="PIRNR" id="PIRNR001112"/>
    </source>
</evidence>
<evidence type="ECO:0000256" key="3">
    <source>
        <dbReference type="ARBA" id="ARBA00010088"/>
    </source>
</evidence>
<evidence type="ECO:0000256" key="4">
    <source>
        <dbReference type="ARBA" id="ARBA00022797"/>
    </source>
</evidence>
<feature type="active site" description="Proton donor" evidence="7">
    <location>
        <position position="379"/>
    </location>
</feature>
<feature type="transmembrane region" description="Helical" evidence="8">
    <location>
        <begin position="6"/>
        <end position="24"/>
    </location>
</feature>
<sequence length="458" mass="52039">MGSVFQLLFTISIAIVAYNVYVFLQKPAPKLEIDNDGWYGSGQKRADKEAIVAFQVNVPDDVLQDLRMRLQNTRISHEPLEDSDNFEYGFNANFLRTVIRYWAEKFDWRKQEAIINRFPQFTTEIEGLKVHFIRAKPPAKKYSRIVPLLIVHGWPGNVFEFYKIIPMLTDPSSNLGLESSIAFEVIAPSIPGYGWSDASRKTGFNQWSTARIFRKLMLRLGHNKFLLQGGDWGSLVCTNIALYYPQNVLGLHLNMAFMTPYANPKTMFRAIVGSIAPSAVFSSPKAYSFNLKNLFFMVLAESGYLHLQATDPDSVGTGLNDSPVGLAAYILNKFAAWTNRHYRSLPDGGLTQKFTMDELLTILSIYWINGNIVNSQRYYKEFFLSPQRTIVESAYLTIPTAFAAFPNELFDPPPKEMIECKYNLTSYTEMPTGGHFAALEEPKLLAEDIFKFSSILHL</sequence>
<feature type="active site" description="Nucleophile" evidence="7">
    <location>
        <position position="231"/>
    </location>
</feature>
<evidence type="ECO:0000256" key="2">
    <source>
        <dbReference type="ARBA" id="ARBA00004111"/>
    </source>
</evidence>
<dbReference type="InterPro" id="IPR010497">
    <property type="entry name" value="Epoxide_hydro_N"/>
</dbReference>
<dbReference type="SUPFAM" id="SSF53474">
    <property type="entry name" value="alpha/beta-Hydrolases"/>
    <property type="match status" value="1"/>
</dbReference>
<keyword evidence="8" id="KW-0812">Transmembrane</keyword>
<dbReference type="GO" id="GO:0097176">
    <property type="term" value="P:epoxide metabolic process"/>
    <property type="evidence" value="ECO:0007669"/>
    <property type="project" value="TreeGrafter"/>
</dbReference>
<comment type="catalytic activity">
    <reaction evidence="6">
        <text>cis-stilbene oxide + H2O = (1R,2R)-hydrobenzoin</text>
        <dbReference type="Rhea" id="RHEA:23900"/>
        <dbReference type="ChEBI" id="CHEBI:15377"/>
        <dbReference type="ChEBI" id="CHEBI:50004"/>
        <dbReference type="ChEBI" id="CHEBI:50014"/>
        <dbReference type="EC" id="3.3.2.9"/>
    </reaction>
</comment>
<dbReference type="PRINTS" id="PR00412">
    <property type="entry name" value="EPOXHYDRLASE"/>
</dbReference>
<dbReference type="STRING" id="6265.A0A0B2VCM0"/>
<comment type="catalytic activity">
    <reaction evidence="1 6">
        <text>1-(4-methoxyphenyl)-N-methyl-N-[(3-methyloxetan-3-yl)methyl]methanamine + H2O = 2-{[(4-methoxybenzyl)(methyl)amino]methyl}-2-methylpropane-1,3-diol</text>
        <dbReference type="Rhea" id="RHEA:55764"/>
        <dbReference type="ChEBI" id="CHEBI:15377"/>
        <dbReference type="ChEBI" id="CHEBI:139161"/>
        <dbReference type="ChEBI" id="CHEBI:139164"/>
        <dbReference type="EC" id="3.3.2.9"/>
    </reaction>
</comment>
<organism evidence="10 11">
    <name type="scientific">Toxocara canis</name>
    <name type="common">Canine roundworm</name>
    <dbReference type="NCBI Taxonomy" id="6265"/>
    <lineage>
        <taxon>Eukaryota</taxon>
        <taxon>Metazoa</taxon>
        <taxon>Ecdysozoa</taxon>
        <taxon>Nematoda</taxon>
        <taxon>Chromadorea</taxon>
        <taxon>Rhabditida</taxon>
        <taxon>Spirurina</taxon>
        <taxon>Ascaridomorpha</taxon>
        <taxon>Ascaridoidea</taxon>
        <taxon>Toxocaridae</taxon>
        <taxon>Toxocara</taxon>
    </lineage>
</organism>
<dbReference type="GO" id="GO:0033961">
    <property type="term" value="F:cis-stilbene-oxide hydrolase activity"/>
    <property type="evidence" value="ECO:0007669"/>
    <property type="project" value="UniProtKB-UniRule"/>
</dbReference>
<dbReference type="EMBL" id="JPKZ01001932">
    <property type="protein sequence ID" value="KHN79197.1"/>
    <property type="molecule type" value="Genomic_DNA"/>
</dbReference>
<dbReference type="AlphaFoldDB" id="A0A0B2VCM0"/>
<evidence type="ECO:0000256" key="7">
    <source>
        <dbReference type="PIRSR" id="PIRSR001112-1"/>
    </source>
</evidence>